<sequence length="93" mass="10721">MRRGVCFVSLDEPNGEKRELGFLPSGDSEAFLMLDFEERSVRFVDRNFAYATFDDEVQKKHLLIKRPGGEVLLDITGAAQDVRFLWVKYAEHP</sequence>
<gene>
    <name evidence="1" type="ORF">QBC42DRAFT_280319</name>
</gene>
<dbReference type="AlphaFoldDB" id="A0AAV9HCT1"/>
<evidence type="ECO:0000313" key="2">
    <source>
        <dbReference type="Proteomes" id="UP001321749"/>
    </source>
</evidence>
<dbReference type="Proteomes" id="UP001321749">
    <property type="component" value="Unassembled WGS sequence"/>
</dbReference>
<keyword evidence="2" id="KW-1185">Reference proteome</keyword>
<evidence type="ECO:0000313" key="1">
    <source>
        <dbReference type="EMBL" id="KAK4456891.1"/>
    </source>
</evidence>
<reference evidence="1" key="1">
    <citation type="journal article" date="2023" name="Mol. Phylogenet. Evol.">
        <title>Genome-scale phylogeny and comparative genomics of the fungal order Sordariales.</title>
        <authorList>
            <person name="Hensen N."/>
            <person name="Bonometti L."/>
            <person name="Westerberg I."/>
            <person name="Brannstrom I.O."/>
            <person name="Guillou S."/>
            <person name="Cros-Aarteil S."/>
            <person name="Calhoun S."/>
            <person name="Haridas S."/>
            <person name="Kuo A."/>
            <person name="Mondo S."/>
            <person name="Pangilinan J."/>
            <person name="Riley R."/>
            <person name="LaButti K."/>
            <person name="Andreopoulos B."/>
            <person name="Lipzen A."/>
            <person name="Chen C."/>
            <person name="Yan M."/>
            <person name="Daum C."/>
            <person name="Ng V."/>
            <person name="Clum A."/>
            <person name="Steindorff A."/>
            <person name="Ohm R.A."/>
            <person name="Martin F."/>
            <person name="Silar P."/>
            <person name="Natvig D.O."/>
            <person name="Lalanne C."/>
            <person name="Gautier V."/>
            <person name="Ament-Velasquez S.L."/>
            <person name="Kruys A."/>
            <person name="Hutchinson M.I."/>
            <person name="Powell A.J."/>
            <person name="Barry K."/>
            <person name="Miller A.N."/>
            <person name="Grigoriev I.V."/>
            <person name="Debuchy R."/>
            <person name="Gladieux P."/>
            <person name="Hiltunen Thoren M."/>
            <person name="Johannesson H."/>
        </authorList>
    </citation>
    <scope>NUCLEOTIDE SEQUENCE</scope>
    <source>
        <strain evidence="1">PSN324</strain>
    </source>
</reference>
<comment type="caution">
    <text evidence="1">The sequence shown here is derived from an EMBL/GenBank/DDBJ whole genome shotgun (WGS) entry which is preliminary data.</text>
</comment>
<reference evidence="1" key="2">
    <citation type="submission" date="2023-06" db="EMBL/GenBank/DDBJ databases">
        <authorList>
            <consortium name="Lawrence Berkeley National Laboratory"/>
            <person name="Mondo S.J."/>
            <person name="Hensen N."/>
            <person name="Bonometti L."/>
            <person name="Westerberg I."/>
            <person name="Brannstrom I.O."/>
            <person name="Guillou S."/>
            <person name="Cros-Aarteil S."/>
            <person name="Calhoun S."/>
            <person name="Haridas S."/>
            <person name="Kuo A."/>
            <person name="Pangilinan J."/>
            <person name="Riley R."/>
            <person name="Labutti K."/>
            <person name="Andreopoulos B."/>
            <person name="Lipzen A."/>
            <person name="Chen C."/>
            <person name="Yanf M."/>
            <person name="Daum C."/>
            <person name="Ng V."/>
            <person name="Clum A."/>
            <person name="Steindorff A."/>
            <person name="Ohm R."/>
            <person name="Martin F."/>
            <person name="Silar P."/>
            <person name="Natvig D."/>
            <person name="Lalanne C."/>
            <person name="Gautier V."/>
            <person name="Ament-Velasquez S.L."/>
            <person name="Kruys A."/>
            <person name="Hutchinson M.I."/>
            <person name="Powell A.J."/>
            <person name="Barry K."/>
            <person name="Miller A.N."/>
            <person name="Grigoriev I.V."/>
            <person name="Debuchy R."/>
            <person name="Gladieux P."/>
            <person name="Thoren M.H."/>
            <person name="Johannesson H."/>
        </authorList>
    </citation>
    <scope>NUCLEOTIDE SEQUENCE</scope>
    <source>
        <strain evidence="1">PSN324</strain>
    </source>
</reference>
<name>A0AAV9HCT1_9PEZI</name>
<dbReference type="EMBL" id="MU865154">
    <property type="protein sequence ID" value="KAK4456891.1"/>
    <property type="molecule type" value="Genomic_DNA"/>
</dbReference>
<organism evidence="1 2">
    <name type="scientific">Cladorrhinum samala</name>
    <dbReference type="NCBI Taxonomy" id="585594"/>
    <lineage>
        <taxon>Eukaryota</taxon>
        <taxon>Fungi</taxon>
        <taxon>Dikarya</taxon>
        <taxon>Ascomycota</taxon>
        <taxon>Pezizomycotina</taxon>
        <taxon>Sordariomycetes</taxon>
        <taxon>Sordariomycetidae</taxon>
        <taxon>Sordariales</taxon>
        <taxon>Podosporaceae</taxon>
        <taxon>Cladorrhinum</taxon>
    </lineage>
</organism>
<protein>
    <submittedName>
        <fullName evidence="1">Uncharacterized protein</fullName>
    </submittedName>
</protein>
<proteinExistence type="predicted"/>
<accession>A0AAV9HCT1</accession>